<organism evidence="1 2">
    <name type="scientific">Dactylosporangium maewongense</name>
    <dbReference type="NCBI Taxonomy" id="634393"/>
    <lineage>
        <taxon>Bacteria</taxon>
        <taxon>Bacillati</taxon>
        <taxon>Actinomycetota</taxon>
        <taxon>Actinomycetes</taxon>
        <taxon>Micromonosporales</taxon>
        <taxon>Micromonosporaceae</taxon>
        <taxon>Dactylosporangium</taxon>
    </lineage>
</organism>
<dbReference type="EMBL" id="BAAAQD010000049">
    <property type="protein sequence ID" value="GAA1572786.1"/>
    <property type="molecule type" value="Genomic_DNA"/>
</dbReference>
<dbReference type="RefSeq" id="WP_344514739.1">
    <property type="nucleotide sequence ID" value="NZ_BAAAQD010000049.1"/>
</dbReference>
<dbReference type="SUPFAM" id="SSF55961">
    <property type="entry name" value="Bet v1-like"/>
    <property type="match status" value="1"/>
</dbReference>
<name>A0ABN2DC60_9ACTN</name>
<dbReference type="InterPro" id="IPR023393">
    <property type="entry name" value="START-like_dom_sf"/>
</dbReference>
<comment type="caution">
    <text evidence="1">The sequence shown here is derived from an EMBL/GenBank/DDBJ whole genome shotgun (WGS) entry which is preliminary data.</text>
</comment>
<reference evidence="1 2" key="1">
    <citation type="journal article" date="2019" name="Int. J. Syst. Evol. Microbiol.">
        <title>The Global Catalogue of Microorganisms (GCM) 10K type strain sequencing project: providing services to taxonomists for standard genome sequencing and annotation.</title>
        <authorList>
            <consortium name="The Broad Institute Genomics Platform"/>
            <consortium name="The Broad Institute Genome Sequencing Center for Infectious Disease"/>
            <person name="Wu L."/>
            <person name="Ma J."/>
        </authorList>
    </citation>
    <scope>NUCLEOTIDE SEQUENCE [LARGE SCALE GENOMIC DNA]</scope>
    <source>
        <strain evidence="1 2">JCM 15933</strain>
    </source>
</reference>
<keyword evidence="2" id="KW-1185">Reference proteome</keyword>
<dbReference type="Gene3D" id="3.30.530.20">
    <property type="match status" value="1"/>
</dbReference>
<sequence length="139" mass="15521">MIVTQEEMRIGVPAMRAYEHLVHLSEHPRFMSGVLAVSQAGDDAAHLALDIGGRRVEIDAVLGDIEPGRYVRWDSAQLVEAYWLEPLGDDATNVVAVAQLDERLVHPHGAQPDAELHARLRMDLKGFKRYCEEAELTPQ</sequence>
<protein>
    <recommendedName>
        <fullName evidence="3">Polyketide cyclase / dehydrase and lipid transport</fullName>
    </recommendedName>
</protein>
<proteinExistence type="predicted"/>
<gene>
    <name evidence="1" type="ORF">GCM10009827_113450</name>
</gene>
<dbReference type="Proteomes" id="UP001501470">
    <property type="component" value="Unassembled WGS sequence"/>
</dbReference>
<accession>A0ABN2DC60</accession>
<evidence type="ECO:0008006" key="3">
    <source>
        <dbReference type="Google" id="ProtNLM"/>
    </source>
</evidence>
<evidence type="ECO:0000313" key="2">
    <source>
        <dbReference type="Proteomes" id="UP001501470"/>
    </source>
</evidence>
<evidence type="ECO:0000313" key="1">
    <source>
        <dbReference type="EMBL" id="GAA1572786.1"/>
    </source>
</evidence>